<evidence type="ECO:0000256" key="13">
    <source>
        <dbReference type="ARBA" id="ARBA00043784"/>
    </source>
</evidence>
<evidence type="ECO:0000256" key="16">
    <source>
        <dbReference type="ARBA" id="ARBA00049530"/>
    </source>
</evidence>
<name>A0A8J6A0Q4_GALPY</name>
<dbReference type="OrthoDB" id="446890at2759"/>
<dbReference type="PANTHER" id="PTHR11592">
    <property type="entry name" value="GLUTATHIONE PEROXIDASE"/>
    <property type="match status" value="1"/>
</dbReference>
<dbReference type="Proteomes" id="UP000700334">
    <property type="component" value="Unassembled WGS sequence"/>
</dbReference>
<accession>A0A8J6A0Q4</accession>
<dbReference type="SUPFAM" id="SSF52833">
    <property type="entry name" value="Thioredoxin-like"/>
    <property type="match status" value="1"/>
</dbReference>
<evidence type="ECO:0000256" key="3">
    <source>
        <dbReference type="ARBA" id="ARBA00011881"/>
    </source>
</evidence>
<dbReference type="GO" id="GO:0005737">
    <property type="term" value="C:cytoplasm"/>
    <property type="evidence" value="ECO:0007669"/>
    <property type="project" value="UniProtKB-SubCell"/>
</dbReference>
<comment type="catalytic activity">
    <reaction evidence="8">
        <text>a hydroperoxy polyunsaturated fatty acid + 2 glutathione = a hydroxy polyunsaturated fatty acid + glutathione disulfide + H2O</text>
        <dbReference type="Rhea" id="RHEA:19057"/>
        <dbReference type="ChEBI" id="CHEBI:15377"/>
        <dbReference type="ChEBI" id="CHEBI:57925"/>
        <dbReference type="ChEBI" id="CHEBI:58297"/>
        <dbReference type="ChEBI" id="CHEBI:131871"/>
        <dbReference type="ChEBI" id="CHEBI:134019"/>
        <dbReference type="EC" id="1.11.1.12"/>
    </reaction>
    <physiologicalReaction direction="left-to-right" evidence="8">
        <dbReference type="Rhea" id="RHEA:19058"/>
    </physiologicalReaction>
</comment>
<evidence type="ECO:0000256" key="5">
    <source>
        <dbReference type="ARBA" id="ARBA00022559"/>
    </source>
</evidence>
<dbReference type="GO" id="GO:0047066">
    <property type="term" value="F:phospholipid-hydroperoxide glutathione peroxidase activity"/>
    <property type="evidence" value="ECO:0007669"/>
    <property type="project" value="UniProtKB-EC"/>
</dbReference>
<comment type="catalytic activity">
    <reaction evidence="9">
        <text>2 glutathione + H2O2 = glutathione disulfide + 2 H2O</text>
        <dbReference type="Rhea" id="RHEA:16833"/>
        <dbReference type="ChEBI" id="CHEBI:15377"/>
        <dbReference type="ChEBI" id="CHEBI:16240"/>
        <dbReference type="ChEBI" id="CHEBI:57925"/>
        <dbReference type="ChEBI" id="CHEBI:58297"/>
        <dbReference type="EC" id="1.11.1.9"/>
    </reaction>
    <physiologicalReaction direction="left-to-right" evidence="9">
        <dbReference type="Rhea" id="RHEA:16834"/>
    </physiologicalReaction>
</comment>
<evidence type="ECO:0000256" key="15">
    <source>
        <dbReference type="ARBA" id="ARBA00046108"/>
    </source>
</evidence>
<evidence type="ECO:0000256" key="10">
    <source>
        <dbReference type="ARBA" id="ARBA00036240"/>
    </source>
</evidence>
<evidence type="ECO:0000256" key="7">
    <source>
        <dbReference type="ARBA" id="ARBA00023002"/>
    </source>
</evidence>
<gene>
    <name evidence="18" type="ORF">J0S82_004857</name>
</gene>
<comment type="catalytic activity">
    <reaction evidence="11">
        <text>cumene hydroperoxide + 2 glutathione = 2-phenylpropan-2-ol + glutathione disulfide + H2O</text>
        <dbReference type="Rhea" id="RHEA:69651"/>
        <dbReference type="ChEBI" id="CHEBI:15377"/>
        <dbReference type="ChEBI" id="CHEBI:57925"/>
        <dbReference type="ChEBI" id="CHEBI:58297"/>
        <dbReference type="ChEBI" id="CHEBI:78673"/>
        <dbReference type="ChEBI" id="CHEBI:131607"/>
    </reaction>
    <physiologicalReaction direction="left-to-right" evidence="11">
        <dbReference type="Rhea" id="RHEA:69652"/>
    </physiologicalReaction>
</comment>
<organism evidence="18 19">
    <name type="scientific">Galemys pyrenaicus</name>
    <name type="common">Iberian desman</name>
    <name type="synonym">Pyrenean desman</name>
    <dbReference type="NCBI Taxonomy" id="202257"/>
    <lineage>
        <taxon>Eukaryota</taxon>
        <taxon>Metazoa</taxon>
        <taxon>Chordata</taxon>
        <taxon>Craniata</taxon>
        <taxon>Vertebrata</taxon>
        <taxon>Euteleostomi</taxon>
        <taxon>Mammalia</taxon>
        <taxon>Eutheria</taxon>
        <taxon>Laurasiatheria</taxon>
        <taxon>Eulipotyphla</taxon>
        <taxon>Talpidae</taxon>
        <taxon>Galemys</taxon>
    </lineage>
</organism>
<comment type="function">
    <text evidence="15">Catalyzes the reduction of hydroperoxides in a glutathione-dependent manner thus regulating cellular redox homeostasis. Can reduce small soluble hydroperoxides such as H2O2, cumene hydroperoxide and tert-butyl hydroperoxide, as well as several fatty acid-derived hydroperoxides. Cannot reduce phosphatidycholine hydroperoxide.</text>
</comment>
<comment type="caution">
    <text evidence="18">The sequence shown here is derived from an EMBL/GenBank/DDBJ whole genome shotgun (WGS) entry which is preliminary data.</text>
</comment>
<keyword evidence="6" id="KW-0712">Selenocysteine</keyword>
<dbReference type="PRINTS" id="PR01011">
    <property type="entry name" value="GLUTPROXDASE"/>
</dbReference>
<comment type="catalytic activity">
    <reaction evidence="10">
        <text>(13S)-hydroperoxy-(9Z,11E)-octadecadienoate + 2 glutathione = (13S)-hydroxy-(9Z,11E)-octadecadienoate + glutathione disulfide + H2O</text>
        <dbReference type="Rhea" id="RHEA:48888"/>
        <dbReference type="ChEBI" id="CHEBI:15377"/>
        <dbReference type="ChEBI" id="CHEBI:57466"/>
        <dbReference type="ChEBI" id="CHEBI:57925"/>
        <dbReference type="ChEBI" id="CHEBI:58297"/>
        <dbReference type="ChEBI" id="CHEBI:90850"/>
    </reaction>
    <physiologicalReaction direction="left-to-right" evidence="10">
        <dbReference type="Rhea" id="RHEA:48889"/>
    </physiologicalReaction>
</comment>
<keyword evidence="7 17" id="KW-0560">Oxidoreductase</keyword>
<dbReference type="InterPro" id="IPR000889">
    <property type="entry name" value="Glutathione_peroxidase"/>
</dbReference>
<dbReference type="PROSITE" id="PS00763">
    <property type="entry name" value="GLUTATHIONE_PEROXID_2"/>
    <property type="match status" value="1"/>
</dbReference>
<keyword evidence="4" id="KW-0963">Cytoplasm</keyword>
<dbReference type="Gene3D" id="3.40.30.10">
    <property type="entry name" value="Glutaredoxin"/>
    <property type="match status" value="1"/>
</dbReference>
<comment type="catalytic activity">
    <reaction evidence="12">
        <text>(5S)-hydroperoxy-(6E,8Z,11Z,14Z)-eicosatetraenoate + 2 glutathione = (5S)-hydroxy-(6E,8Z,11Z,14Z)-eicosatetraenoate + glutathione disulfide + H2O</text>
        <dbReference type="Rhea" id="RHEA:48620"/>
        <dbReference type="ChEBI" id="CHEBI:15377"/>
        <dbReference type="ChEBI" id="CHEBI:57450"/>
        <dbReference type="ChEBI" id="CHEBI:57925"/>
        <dbReference type="ChEBI" id="CHEBI:58297"/>
        <dbReference type="ChEBI" id="CHEBI:90632"/>
    </reaction>
    <physiologicalReaction direction="left-to-right" evidence="12">
        <dbReference type="Rhea" id="RHEA:48621"/>
    </physiologicalReaction>
</comment>
<dbReference type="InterPro" id="IPR029760">
    <property type="entry name" value="GPX_CS"/>
</dbReference>
<protein>
    <recommendedName>
        <fullName evidence="17">Glutathione peroxidase</fullName>
    </recommendedName>
</protein>
<evidence type="ECO:0000256" key="11">
    <source>
        <dbReference type="ARBA" id="ARBA00036755"/>
    </source>
</evidence>
<feature type="non-terminal residue" evidence="18">
    <location>
        <position position="1"/>
    </location>
</feature>
<comment type="catalytic activity">
    <reaction evidence="13">
        <text>(15S)-hydroperoxy-(5Z,8Z,11Z,13E)-eicosatetraenoate + 2 glutathione = (15S)-hydroxy-(5Z,8Z,11Z,13E)-eicosatetraenoate + glutathione disulfide + H2O</text>
        <dbReference type="Rhea" id="RHEA:76695"/>
        <dbReference type="ChEBI" id="CHEBI:15377"/>
        <dbReference type="ChEBI" id="CHEBI:57409"/>
        <dbReference type="ChEBI" id="CHEBI:57446"/>
        <dbReference type="ChEBI" id="CHEBI:57925"/>
        <dbReference type="ChEBI" id="CHEBI:58297"/>
    </reaction>
    <physiologicalReaction direction="left-to-right" evidence="13">
        <dbReference type="Rhea" id="RHEA:76696"/>
    </physiologicalReaction>
</comment>
<evidence type="ECO:0000256" key="12">
    <source>
        <dbReference type="ARBA" id="ARBA00043664"/>
    </source>
</evidence>
<dbReference type="PANTHER" id="PTHR11592:SF36">
    <property type="entry name" value="GLUTATHIONE PEROXIDASE 2"/>
    <property type="match status" value="1"/>
</dbReference>
<evidence type="ECO:0000256" key="6">
    <source>
        <dbReference type="ARBA" id="ARBA00022933"/>
    </source>
</evidence>
<reference evidence="18" key="1">
    <citation type="journal article" date="2021" name="Evol. Appl.">
        <title>The genome of the Pyrenean desman and the effects of bottlenecks and inbreeding on the genomic landscape of an endangered species.</title>
        <authorList>
            <person name="Escoda L."/>
            <person name="Castresana J."/>
        </authorList>
    </citation>
    <scope>NUCLEOTIDE SEQUENCE</scope>
    <source>
        <strain evidence="18">IBE-C5619</strain>
    </source>
</reference>
<dbReference type="AlphaFoldDB" id="A0A8J6A0Q4"/>
<comment type="catalytic activity">
    <reaction evidence="16">
        <text>tert-butyl hydroperoxide + 2 glutathione = tert-butanol + glutathione disulfide + H2O</text>
        <dbReference type="Rhea" id="RHEA:69412"/>
        <dbReference type="ChEBI" id="CHEBI:15377"/>
        <dbReference type="ChEBI" id="CHEBI:45895"/>
        <dbReference type="ChEBI" id="CHEBI:57925"/>
        <dbReference type="ChEBI" id="CHEBI:58297"/>
        <dbReference type="ChEBI" id="CHEBI:64090"/>
    </reaction>
    <physiologicalReaction direction="left-to-right" evidence="16">
        <dbReference type="Rhea" id="RHEA:69413"/>
    </physiologicalReaction>
</comment>
<evidence type="ECO:0000256" key="9">
    <source>
        <dbReference type="ARBA" id="ARBA00036108"/>
    </source>
</evidence>
<dbReference type="EMBL" id="JAGFMF010011823">
    <property type="protein sequence ID" value="KAG8511723.1"/>
    <property type="molecule type" value="Genomic_DNA"/>
</dbReference>
<dbReference type="PROSITE" id="PS51355">
    <property type="entry name" value="GLUTATHIONE_PEROXID_3"/>
    <property type="match status" value="1"/>
</dbReference>
<evidence type="ECO:0000256" key="1">
    <source>
        <dbReference type="ARBA" id="ARBA00004496"/>
    </source>
</evidence>
<evidence type="ECO:0000256" key="8">
    <source>
        <dbReference type="ARBA" id="ARBA00035814"/>
    </source>
</evidence>
<proteinExistence type="inferred from homology"/>
<comment type="catalytic activity">
    <reaction evidence="14">
        <text>(12R)-hydroperoxy-(5Z,8Z,10E,14Z)-eicosatetraenoate + 2 glutathione = (12R)-hydroxy-(5Z,8Z,10E,14Z)-eicosatetraenoate + glutathione disulfide + H2O</text>
        <dbReference type="Rhea" id="RHEA:76691"/>
        <dbReference type="ChEBI" id="CHEBI:15377"/>
        <dbReference type="ChEBI" id="CHEBI:57925"/>
        <dbReference type="ChEBI" id="CHEBI:58297"/>
        <dbReference type="ChEBI" id="CHEBI:75230"/>
        <dbReference type="ChEBI" id="CHEBI:83343"/>
    </reaction>
    <physiologicalReaction direction="left-to-right" evidence="14">
        <dbReference type="Rhea" id="RHEA:76692"/>
    </physiologicalReaction>
</comment>
<comment type="subcellular location">
    <subcellularLocation>
        <location evidence="1">Cytoplasm</location>
    </subcellularLocation>
</comment>
<evidence type="ECO:0000256" key="4">
    <source>
        <dbReference type="ARBA" id="ARBA00022490"/>
    </source>
</evidence>
<sequence length="201" mass="23394">SLKGAQSLCLGSLITHHGSHCQVFLRPQRHQPARGEGRFQYIQRKGSAHRERTTTRDYTQLNELQCRFPRRLVVLGFPCNQFGHQENCQNEEILNSLKYVRPGDGFQPTFTLLQKCEVNGEKEHPVFAYLKDKLPYPHDDPSSLMTDPKFIIWSPVRRSDVAWNFEKFLIGPEGEPFRRYSRTFPTINIEPDIKRLLKVAI</sequence>
<dbReference type="Pfam" id="PF00255">
    <property type="entry name" value="GSHPx"/>
    <property type="match status" value="1"/>
</dbReference>
<evidence type="ECO:0000313" key="19">
    <source>
        <dbReference type="Proteomes" id="UP000700334"/>
    </source>
</evidence>
<dbReference type="GO" id="GO:0004602">
    <property type="term" value="F:glutathione peroxidase activity"/>
    <property type="evidence" value="ECO:0007669"/>
    <property type="project" value="UniProtKB-EC"/>
</dbReference>
<evidence type="ECO:0000256" key="14">
    <source>
        <dbReference type="ARBA" id="ARBA00043817"/>
    </source>
</evidence>
<dbReference type="FunFam" id="3.40.30.10:FF:000151">
    <property type="entry name" value="Glutathione peroxidase"/>
    <property type="match status" value="1"/>
</dbReference>
<keyword evidence="19" id="KW-1185">Reference proteome</keyword>
<dbReference type="GO" id="GO:0006979">
    <property type="term" value="P:response to oxidative stress"/>
    <property type="evidence" value="ECO:0007669"/>
    <property type="project" value="InterPro"/>
</dbReference>
<evidence type="ECO:0000256" key="17">
    <source>
        <dbReference type="RuleBase" id="RU000499"/>
    </source>
</evidence>
<keyword evidence="5 17" id="KW-0575">Peroxidase</keyword>
<dbReference type="InterPro" id="IPR036249">
    <property type="entry name" value="Thioredoxin-like_sf"/>
</dbReference>
<comment type="subunit">
    <text evidence="3">Homotetramer.</text>
</comment>
<comment type="similarity">
    <text evidence="2 17">Belongs to the glutathione peroxidase family.</text>
</comment>
<evidence type="ECO:0000256" key="2">
    <source>
        <dbReference type="ARBA" id="ARBA00006926"/>
    </source>
</evidence>
<evidence type="ECO:0000313" key="18">
    <source>
        <dbReference type="EMBL" id="KAG8511723.1"/>
    </source>
</evidence>